<evidence type="ECO:0000313" key="8">
    <source>
        <dbReference type="Proteomes" id="UP001500630"/>
    </source>
</evidence>
<dbReference type="PANTHER" id="PTHR43619:SF2">
    <property type="entry name" value="S-ADENOSYL-L-METHIONINE-DEPENDENT METHYLTRANSFERASES SUPERFAMILY PROTEIN"/>
    <property type="match status" value="1"/>
</dbReference>
<protein>
    <recommendedName>
        <fullName evidence="6">S-adenosyl-L-methionine-dependent methyltransferase</fullName>
        <ecNumber evidence="6">2.1.1.-</ecNumber>
    </recommendedName>
</protein>
<dbReference type="InterPro" id="IPR029063">
    <property type="entry name" value="SAM-dependent_MTases_sf"/>
</dbReference>
<keyword evidence="4" id="KW-0808">Transferase</keyword>
<dbReference type="InterPro" id="IPR011610">
    <property type="entry name" value="SAM_mthyl_Trfase_ML2640-like"/>
</dbReference>
<dbReference type="PANTHER" id="PTHR43619">
    <property type="entry name" value="S-ADENOSYL-L-METHIONINE-DEPENDENT METHYLTRANSFERASE YKTD-RELATED"/>
    <property type="match status" value="1"/>
</dbReference>
<comment type="caution">
    <text evidence="7">The sequence shown here is derived from an EMBL/GenBank/DDBJ whole genome shotgun (WGS) entry which is preliminary data.</text>
</comment>
<keyword evidence="8" id="KW-1185">Reference proteome</keyword>
<dbReference type="NCBIfam" id="TIGR00027">
    <property type="entry name" value="mthyl_TIGR00027"/>
    <property type="match status" value="1"/>
</dbReference>
<accession>A0ABP6W881</accession>
<dbReference type="GO" id="GO:0008168">
    <property type="term" value="F:methyltransferase activity"/>
    <property type="evidence" value="ECO:0007669"/>
    <property type="project" value="UniProtKB-KW"/>
</dbReference>
<evidence type="ECO:0000313" key="7">
    <source>
        <dbReference type="EMBL" id="GAA3547485.1"/>
    </source>
</evidence>
<name>A0ABP6W881_9ACTN</name>
<keyword evidence="5 6" id="KW-0949">S-adenosyl-L-methionine</keyword>
<organism evidence="7 8">
    <name type="scientific">Nonomuraea rosea</name>
    <dbReference type="NCBI Taxonomy" id="638574"/>
    <lineage>
        <taxon>Bacteria</taxon>
        <taxon>Bacillati</taxon>
        <taxon>Actinomycetota</taxon>
        <taxon>Actinomycetes</taxon>
        <taxon>Streptosporangiales</taxon>
        <taxon>Streptosporangiaceae</taxon>
        <taxon>Nonomuraea</taxon>
    </lineage>
</organism>
<evidence type="ECO:0000256" key="4">
    <source>
        <dbReference type="ARBA" id="ARBA00022679"/>
    </source>
</evidence>
<dbReference type="EC" id="2.1.1.-" evidence="6"/>
<evidence type="ECO:0000256" key="1">
    <source>
        <dbReference type="ARBA" id="ARBA00003907"/>
    </source>
</evidence>
<sequence length="242" mass="26505">MRARESERPDRLFEDAYAGAFVAAADYASASGELFADHLAFRTRFFDGYLTGSGCRQVVLLAAGLDSRAYRLDWAPGVRLFEIDLPELLTFKDAVLAEMGARPACERVAVPADLREDWPGALRAAGFDPAEPVAWLAEGLLIYLDAEESARLLTRVGELSARGSSLAFEHDAEAAARLMERVRAMPKLRRVAELWRGGLGEDAAAWLEERGWRTRTVGRAALAAEYGRPSTGKGGFLVAERD</sequence>
<comment type="function">
    <text evidence="1 6">Exhibits S-adenosyl-L-methionine-dependent methyltransferase activity.</text>
</comment>
<evidence type="ECO:0000256" key="5">
    <source>
        <dbReference type="ARBA" id="ARBA00022691"/>
    </source>
</evidence>
<proteinExistence type="inferred from homology"/>
<gene>
    <name evidence="7" type="ORF">GCM10022419_029670</name>
</gene>
<dbReference type="InterPro" id="IPR007213">
    <property type="entry name" value="Ppm1/Ppm2/Tcmp"/>
</dbReference>
<evidence type="ECO:0000256" key="6">
    <source>
        <dbReference type="RuleBase" id="RU362030"/>
    </source>
</evidence>
<comment type="similarity">
    <text evidence="2 6">Belongs to the UPF0677 family.</text>
</comment>
<keyword evidence="3 6" id="KW-0489">Methyltransferase</keyword>
<evidence type="ECO:0000256" key="2">
    <source>
        <dbReference type="ARBA" id="ARBA00008138"/>
    </source>
</evidence>
<reference evidence="8" key="1">
    <citation type="journal article" date="2019" name="Int. J. Syst. Evol. Microbiol.">
        <title>The Global Catalogue of Microorganisms (GCM) 10K type strain sequencing project: providing services to taxonomists for standard genome sequencing and annotation.</title>
        <authorList>
            <consortium name="The Broad Institute Genomics Platform"/>
            <consortium name="The Broad Institute Genome Sequencing Center for Infectious Disease"/>
            <person name="Wu L."/>
            <person name="Ma J."/>
        </authorList>
    </citation>
    <scope>NUCLEOTIDE SEQUENCE [LARGE SCALE GENOMIC DNA]</scope>
    <source>
        <strain evidence="8">JCM 17326</strain>
    </source>
</reference>
<evidence type="ECO:0000256" key="3">
    <source>
        <dbReference type="ARBA" id="ARBA00022603"/>
    </source>
</evidence>
<dbReference type="GO" id="GO:0032259">
    <property type="term" value="P:methylation"/>
    <property type="evidence" value="ECO:0007669"/>
    <property type="project" value="UniProtKB-KW"/>
</dbReference>
<dbReference type="Gene3D" id="3.40.50.150">
    <property type="entry name" value="Vaccinia Virus protein VP39"/>
    <property type="match status" value="1"/>
</dbReference>
<dbReference type="Pfam" id="PF04072">
    <property type="entry name" value="LCM"/>
    <property type="match status" value="1"/>
</dbReference>
<dbReference type="SUPFAM" id="SSF53335">
    <property type="entry name" value="S-adenosyl-L-methionine-dependent methyltransferases"/>
    <property type="match status" value="1"/>
</dbReference>
<dbReference type="Proteomes" id="UP001500630">
    <property type="component" value="Unassembled WGS sequence"/>
</dbReference>
<dbReference type="EMBL" id="BAABDQ010000005">
    <property type="protein sequence ID" value="GAA3547485.1"/>
    <property type="molecule type" value="Genomic_DNA"/>
</dbReference>